<proteinExistence type="predicted"/>
<evidence type="ECO:0000313" key="2">
    <source>
        <dbReference type="Proteomes" id="UP000297982"/>
    </source>
</evidence>
<comment type="caution">
    <text evidence="1">The sequence shown here is derived from an EMBL/GenBank/DDBJ whole genome shotgun (WGS) entry which is preliminary data.</text>
</comment>
<keyword evidence="2" id="KW-1185">Reference proteome</keyword>
<sequence length="140" mass="16499">MTDSYNDIDLRDFLNKLTDKTRDKEVQWNKVLHKNYNKLLDRSISEGSIKDAYYTDSSTGGRVVIGKYKSRYYIDEDEFVYEDNYFVTLTDESYDTVISFLEGDGDNPLGFSYNLIVSKLHRIITLKANNVEFRINNWFD</sequence>
<evidence type="ECO:0000313" key="1">
    <source>
        <dbReference type="EMBL" id="TGB05188.1"/>
    </source>
</evidence>
<dbReference type="AlphaFoldDB" id="A0A4Z0H438"/>
<name>A0A4Z0H438_9BACI</name>
<organism evidence="1 2">
    <name type="scientific">Halobacillus salinus</name>
    <dbReference type="NCBI Taxonomy" id="192814"/>
    <lineage>
        <taxon>Bacteria</taxon>
        <taxon>Bacillati</taxon>
        <taxon>Bacillota</taxon>
        <taxon>Bacilli</taxon>
        <taxon>Bacillales</taxon>
        <taxon>Bacillaceae</taxon>
        <taxon>Halobacillus</taxon>
    </lineage>
</organism>
<reference evidence="1 2" key="1">
    <citation type="journal article" date="2003" name="Int. J. Syst. Evol. Microbiol.">
        <title>Halobacillus salinus sp. nov., isolated from a salt lake on the coast of the East Sea in Korea.</title>
        <authorList>
            <person name="Yoon J.H."/>
            <person name="Kang K.H."/>
            <person name="Park Y.H."/>
        </authorList>
    </citation>
    <scope>NUCLEOTIDE SEQUENCE [LARGE SCALE GENOMIC DNA]</scope>
    <source>
        <strain evidence="1 2">HSL-3</strain>
    </source>
</reference>
<dbReference type="EMBL" id="SRJC01000001">
    <property type="protein sequence ID" value="TGB05188.1"/>
    <property type="molecule type" value="Genomic_DNA"/>
</dbReference>
<dbReference type="RefSeq" id="WP_135327388.1">
    <property type="nucleotide sequence ID" value="NZ_SRJC01000001.1"/>
</dbReference>
<accession>A0A4Z0H438</accession>
<gene>
    <name evidence="1" type="ORF">E4663_09420</name>
</gene>
<dbReference type="Proteomes" id="UP000297982">
    <property type="component" value="Unassembled WGS sequence"/>
</dbReference>
<protein>
    <submittedName>
        <fullName evidence="1">Uncharacterized protein</fullName>
    </submittedName>
</protein>